<feature type="domain" description="Polysaccharide pyruvyl transferase" evidence="1">
    <location>
        <begin position="66"/>
        <end position="214"/>
    </location>
</feature>
<name>A0ABZ2W561_9GAMM</name>
<proteinExistence type="predicted"/>
<evidence type="ECO:0000313" key="3">
    <source>
        <dbReference type="Proteomes" id="UP001475781"/>
    </source>
</evidence>
<dbReference type="EMBL" id="CP101118">
    <property type="protein sequence ID" value="WZF89792.1"/>
    <property type="molecule type" value="Genomic_DNA"/>
</dbReference>
<sequence length="283" mass="32315">MGLFLRRAYKILFLPAWFIYDAFSVFLLHRFPLKYFDAVLNVGDQINPYLVSVISKRKPFNVKSQLLRHTVGLGSMFHMANRKSVIWGTGIISDRRCFRNKTNCQSVKAVRGHLTEEILIENGIIAPGSVVLGDPGLLMPMFYQPKSKKQYKIGIVPHYVDLNSPLIKEGEEGVVVIDVRQDPESFIDEISKCEFIVSSSMHGLILSDSYGIPNKWISFSDKITGGFFKYKDYYSTTSFPNESCIFISAIGDLRDLIDNIEKYATVKKYLYDENELIQSFPSF</sequence>
<keyword evidence="3" id="KW-1185">Reference proteome</keyword>
<evidence type="ECO:0000259" key="1">
    <source>
        <dbReference type="Pfam" id="PF04230"/>
    </source>
</evidence>
<dbReference type="InterPro" id="IPR007345">
    <property type="entry name" value="Polysacch_pyruvyl_Trfase"/>
</dbReference>
<reference evidence="2 3" key="1">
    <citation type="submission" date="2022-07" db="EMBL/GenBank/DDBJ databases">
        <title>A copper resistant bacterium isolated from sediment samples of deep sea hydrothermal areas.</title>
        <authorList>
            <person name="Zeng X."/>
        </authorList>
    </citation>
    <scope>NUCLEOTIDE SEQUENCE [LARGE SCALE GENOMIC DNA]</scope>
    <source>
        <strain evidence="3">CuT 6</strain>
    </source>
</reference>
<protein>
    <submittedName>
        <fullName evidence="2">Polysaccharide pyruvyl transferase family protein</fullName>
    </submittedName>
</protein>
<dbReference type="RefSeq" id="WP_341582335.1">
    <property type="nucleotide sequence ID" value="NZ_CP101118.1"/>
</dbReference>
<dbReference type="Proteomes" id="UP001475781">
    <property type="component" value="Chromosome"/>
</dbReference>
<dbReference type="Pfam" id="PF04230">
    <property type="entry name" value="PS_pyruv_trans"/>
    <property type="match status" value="1"/>
</dbReference>
<dbReference type="GO" id="GO:0016740">
    <property type="term" value="F:transferase activity"/>
    <property type="evidence" value="ECO:0007669"/>
    <property type="project" value="UniProtKB-KW"/>
</dbReference>
<organism evidence="2 3">
    <name type="scientific">Marinobacter metalliresistant</name>
    <dbReference type="NCBI Taxonomy" id="2961995"/>
    <lineage>
        <taxon>Bacteria</taxon>
        <taxon>Pseudomonadati</taxon>
        <taxon>Pseudomonadota</taxon>
        <taxon>Gammaproteobacteria</taxon>
        <taxon>Pseudomonadales</taxon>
        <taxon>Marinobacteraceae</taxon>
        <taxon>Marinobacter</taxon>
    </lineage>
</organism>
<evidence type="ECO:0000313" key="2">
    <source>
        <dbReference type="EMBL" id="WZF89792.1"/>
    </source>
</evidence>
<accession>A0ABZ2W561</accession>
<keyword evidence="2" id="KW-0808">Transferase</keyword>
<gene>
    <name evidence="2" type="ORF">NLK58_06240</name>
</gene>